<dbReference type="Proteomes" id="UP000239469">
    <property type="component" value="Unassembled WGS sequence"/>
</dbReference>
<evidence type="ECO:0000313" key="1">
    <source>
        <dbReference type="EMBL" id="PRP70840.1"/>
    </source>
</evidence>
<reference evidence="1 2" key="1">
    <citation type="submission" date="2017-01" db="EMBL/GenBank/DDBJ databases">
        <title>New insights into the genetic diversity of Chromobacterium isolated from tropical freshwater lake.</title>
        <authorList>
            <person name="Santos A.B."/>
            <person name="Nascimento A.M."/>
            <person name="Da Silva P.C."/>
        </authorList>
    </citation>
    <scope>NUCLEOTIDE SEQUENCE [LARGE SCALE GENOMIC DNA]</scope>
    <source>
        <strain evidence="1 2">56AF</strain>
    </source>
</reference>
<evidence type="ECO:0008006" key="3">
    <source>
        <dbReference type="Google" id="ProtNLM"/>
    </source>
</evidence>
<dbReference type="AlphaFoldDB" id="A0A2S9X543"/>
<dbReference type="Pfam" id="PF05488">
    <property type="entry name" value="PAAR_motif"/>
    <property type="match status" value="1"/>
</dbReference>
<dbReference type="EMBL" id="MTBD01000025">
    <property type="protein sequence ID" value="PRP70840.1"/>
    <property type="molecule type" value="Genomic_DNA"/>
</dbReference>
<dbReference type="InterPro" id="IPR008727">
    <property type="entry name" value="PAAR_motif"/>
</dbReference>
<name>A0A2S9X543_9NEIS</name>
<comment type="caution">
    <text evidence="1">The sequence shown here is derived from an EMBL/GenBank/DDBJ whole genome shotgun (WGS) entry which is preliminary data.</text>
</comment>
<sequence>MYGIRLDHCIQGNPVKKVIRIGDPTDHGGSVTSATSSTNFFGKNVAVVGDSVSCPKDGHVNCVIVEGDPSWSIGGKAVALEGHSVSCGAKLISTLGQVTRSYDGSGAATTGLSAVESLAVAAGKPLPPEKFNQHFQVVDQDGKPVSDFPVHLEMPDGSISEVKTSAAGKTEIVGGEAGQKIGLHLFKD</sequence>
<dbReference type="Gene3D" id="2.60.200.60">
    <property type="match status" value="1"/>
</dbReference>
<accession>A0A2S9X543</accession>
<proteinExistence type="predicted"/>
<evidence type="ECO:0000313" key="2">
    <source>
        <dbReference type="Proteomes" id="UP000239469"/>
    </source>
</evidence>
<dbReference type="CDD" id="cd14744">
    <property type="entry name" value="PAAR_CT_2"/>
    <property type="match status" value="1"/>
</dbReference>
<protein>
    <recommendedName>
        <fullName evidence="3">PAAR domain-containing protein</fullName>
    </recommendedName>
</protein>
<gene>
    <name evidence="1" type="ORF">BUE93_11245</name>
</gene>
<organism evidence="1 2">
    <name type="scientific">Chromobacterium amazonense</name>
    <dbReference type="NCBI Taxonomy" id="1382803"/>
    <lineage>
        <taxon>Bacteria</taxon>
        <taxon>Pseudomonadati</taxon>
        <taxon>Pseudomonadota</taxon>
        <taxon>Betaproteobacteria</taxon>
        <taxon>Neisseriales</taxon>
        <taxon>Chromobacteriaceae</taxon>
        <taxon>Chromobacterium</taxon>
    </lineage>
</organism>